<gene>
    <name evidence="1" type="ORF">NDU88_009095</name>
</gene>
<keyword evidence="2" id="KW-1185">Reference proteome</keyword>
<dbReference type="EMBL" id="JANPWB010000012">
    <property type="protein sequence ID" value="KAJ1120948.1"/>
    <property type="molecule type" value="Genomic_DNA"/>
</dbReference>
<evidence type="ECO:0000313" key="1">
    <source>
        <dbReference type="EMBL" id="KAJ1120948.1"/>
    </source>
</evidence>
<evidence type="ECO:0000313" key="2">
    <source>
        <dbReference type="Proteomes" id="UP001066276"/>
    </source>
</evidence>
<dbReference type="AlphaFoldDB" id="A0AAV7P2V2"/>
<sequence length="126" mass="13203">MSKPDPATTAFRNPPCMAPLAEQTASCDCCLQVHRPVQLLQLNRPDPATAVLWHPPVRPSLFSDVVPPDSTGATAISQNLGIGPQDTGGIGCGGGSGGSLPERGYLMARTGSCLQPTWAMGVMWLF</sequence>
<name>A0AAV7P2V2_PLEWA</name>
<protein>
    <submittedName>
        <fullName evidence="1">Uncharacterized protein</fullName>
    </submittedName>
</protein>
<comment type="caution">
    <text evidence="1">The sequence shown here is derived from an EMBL/GenBank/DDBJ whole genome shotgun (WGS) entry which is preliminary data.</text>
</comment>
<proteinExistence type="predicted"/>
<reference evidence="1" key="1">
    <citation type="journal article" date="2022" name="bioRxiv">
        <title>Sequencing and chromosome-scale assembly of the giantPleurodeles waltlgenome.</title>
        <authorList>
            <person name="Brown T."/>
            <person name="Elewa A."/>
            <person name="Iarovenko S."/>
            <person name="Subramanian E."/>
            <person name="Araus A.J."/>
            <person name="Petzold A."/>
            <person name="Susuki M."/>
            <person name="Suzuki K.-i.T."/>
            <person name="Hayashi T."/>
            <person name="Toyoda A."/>
            <person name="Oliveira C."/>
            <person name="Osipova E."/>
            <person name="Leigh N.D."/>
            <person name="Simon A."/>
            <person name="Yun M.H."/>
        </authorList>
    </citation>
    <scope>NUCLEOTIDE SEQUENCE</scope>
    <source>
        <strain evidence="1">20211129_DDA</strain>
        <tissue evidence="1">Liver</tissue>
    </source>
</reference>
<organism evidence="1 2">
    <name type="scientific">Pleurodeles waltl</name>
    <name type="common">Iberian ribbed newt</name>
    <dbReference type="NCBI Taxonomy" id="8319"/>
    <lineage>
        <taxon>Eukaryota</taxon>
        <taxon>Metazoa</taxon>
        <taxon>Chordata</taxon>
        <taxon>Craniata</taxon>
        <taxon>Vertebrata</taxon>
        <taxon>Euteleostomi</taxon>
        <taxon>Amphibia</taxon>
        <taxon>Batrachia</taxon>
        <taxon>Caudata</taxon>
        <taxon>Salamandroidea</taxon>
        <taxon>Salamandridae</taxon>
        <taxon>Pleurodelinae</taxon>
        <taxon>Pleurodeles</taxon>
    </lineage>
</organism>
<accession>A0AAV7P2V2</accession>
<dbReference type="Proteomes" id="UP001066276">
    <property type="component" value="Chromosome 8"/>
</dbReference>